<proteinExistence type="predicted"/>
<accession>A0ABR4HV77</accession>
<sequence>MPELVVYSADRSMDLDNCPGPSGHPERFSFFHSLPHYSPLIIIICWRNILMKNLYHSW</sequence>
<evidence type="ECO:0000313" key="1">
    <source>
        <dbReference type="EMBL" id="KAL2819396.1"/>
    </source>
</evidence>
<dbReference type="EMBL" id="JBFXLT010000010">
    <property type="protein sequence ID" value="KAL2819396.1"/>
    <property type="molecule type" value="Genomic_DNA"/>
</dbReference>
<evidence type="ECO:0000313" key="2">
    <source>
        <dbReference type="Proteomes" id="UP001610334"/>
    </source>
</evidence>
<name>A0ABR4HV77_9EURO</name>
<protein>
    <recommendedName>
        <fullName evidence="3">Actin</fullName>
    </recommendedName>
</protein>
<dbReference type="Proteomes" id="UP001610334">
    <property type="component" value="Unassembled WGS sequence"/>
</dbReference>
<keyword evidence="2" id="KW-1185">Reference proteome</keyword>
<gene>
    <name evidence="1" type="ORF">BJX63DRAFT_381911</name>
</gene>
<reference evidence="1 2" key="1">
    <citation type="submission" date="2024-07" db="EMBL/GenBank/DDBJ databases">
        <title>Section-level genome sequencing and comparative genomics of Aspergillus sections Usti and Cavernicolus.</title>
        <authorList>
            <consortium name="Lawrence Berkeley National Laboratory"/>
            <person name="Nybo J.L."/>
            <person name="Vesth T.C."/>
            <person name="Theobald S."/>
            <person name="Frisvad J.C."/>
            <person name="Larsen T.O."/>
            <person name="Kjaerboelling I."/>
            <person name="Rothschild-Mancinelli K."/>
            <person name="Lyhne E.K."/>
            <person name="Kogle M.E."/>
            <person name="Barry K."/>
            <person name="Clum A."/>
            <person name="Na H."/>
            <person name="Ledsgaard L."/>
            <person name="Lin J."/>
            <person name="Lipzen A."/>
            <person name="Kuo A."/>
            <person name="Riley R."/>
            <person name="Mondo S."/>
            <person name="Labutti K."/>
            <person name="Haridas S."/>
            <person name="Pangalinan J."/>
            <person name="Salamov A.A."/>
            <person name="Simmons B.A."/>
            <person name="Magnuson J.K."/>
            <person name="Chen J."/>
            <person name="Drula E."/>
            <person name="Henrissat B."/>
            <person name="Wiebenga A."/>
            <person name="Lubbers R.J."/>
            <person name="Gomes A.C."/>
            <person name="Makela M.R."/>
            <person name="Stajich J."/>
            <person name="Grigoriev I.V."/>
            <person name="Mortensen U.H."/>
            <person name="De Vries R.P."/>
            <person name="Baker S.E."/>
            <person name="Andersen M.R."/>
        </authorList>
    </citation>
    <scope>NUCLEOTIDE SEQUENCE [LARGE SCALE GENOMIC DNA]</scope>
    <source>
        <strain evidence="1 2">CBS 588.65</strain>
    </source>
</reference>
<comment type="caution">
    <text evidence="1">The sequence shown here is derived from an EMBL/GenBank/DDBJ whole genome shotgun (WGS) entry which is preliminary data.</text>
</comment>
<evidence type="ECO:0008006" key="3">
    <source>
        <dbReference type="Google" id="ProtNLM"/>
    </source>
</evidence>
<organism evidence="1 2">
    <name type="scientific">Aspergillus granulosus</name>
    <dbReference type="NCBI Taxonomy" id="176169"/>
    <lineage>
        <taxon>Eukaryota</taxon>
        <taxon>Fungi</taxon>
        <taxon>Dikarya</taxon>
        <taxon>Ascomycota</taxon>
        <taxon>Pezizomycotina</taxon>
        <taxon>Eurotiomycetes</taxon>
        <taxon>Eurotiomycetidae</taxon>
        <taxon>Eurotiales</taxon>
        <taxon>Aspergillaceae</taxon>
        <taxon>Aspergillus</taxon>
        <taxon>Aspergillus subgen. Nidulantes</taxon>
    </lineage>
</organism>